<dbReference type="Gene3D" id="1.50.10.100">
    <property type="entry name" value="Chondroitin AC/alginate lyase"/>
    <property type="match status" value="1"/>
</dbReference>
<dbReference type="InterPro" id="IPR008397">
    <property type="entry name" value="Alginate_lyase_dom"/>
</dbReference>
<evidence type="ECO:0000313" key="5">
    <source>
        <dbReference type="Proteomes" id="UP000589520"/>
    </source>
</evidence>
<evidence type="ECO:0000256" key="2">
    <source>
        <dbReference type="ARBA" id="ARBA00023239"/>
    </source>
</evidence>
<dbReference type="GO" id="GO:0042597">
    <property type="term" value="C:periplasmic space"/>
    <property type="evidence" value="ECO:0007669"/>
    <property type="project" value="InterPro"/>
</dbReference>
<dbReference type="AlphaFoldDB" id="A0A7Y9TU21"/>
<dbReference type="RefSeq" id="WP_179491940.1">
    <property type="nucleotide sequence ID" value="NZ_JACCCW010000002.1"/>
</dbReference>
<organism evidence="4 5">
    <name type="scientific">Granulicella arctica</name>
    <dbReference type="NCBI Taxonomy" id="940613"/>
    <lineage>
        <taxon>Bacteria</taxon>
        <taxon>Pseudomonadati</taxon>
        <taxon>Acidobacteriota</taxon>
        <taxon>Terriglobia</taxon>
        <taxon>Terriglobales</taxon>
        <taxon>Acidobacteriaceae</taxon>
        <taxon>Granulicella</taxon>
    </lineage>
</organism>
<evidence type="ECO:0000256" key="1">
    <source>
        <dbReference type="ARBA" id="ARBA00022729"/>
    </source>
</evidence>
<sequence>MPATHPTRRTFCTAAALTFFGHHLGKAQQPTLYASARPDVAAIDHDRILAAANKALTISTTPLTALKSPGNPHDFYSEAEGLTAFTAHRDAVFNFSRRIADLAAAFHLTHDDRYAAHAALHLHAWFIDPATRMTPDLTHAATIPGDPKPHFEGILDTVFFAELAQAIPFLASSNSLSTEHLSQIKAWFAAYLQWLTTSRLAALAREQKDHHGTSWLLQSAAYARLTQNEAVLSDLRHQFKTVTLRAQIVTTGTFPHELTTPYPYRNSLFNLDLLAASCLLLSSQFESLWEFELQDGPGLRIVIARHVPYIQSRGTWPYRADLDHFDDLPVRNPSLLFAARAYTRPEYAELWKTLNPDPTIPEIARTFPISQPLLWTTRPHLPKA</sequence>
<protein>
    <recommendedName>
        <fullName evidence="3">Alginate lyase domain-containing protein</fullName>
    </recommendedName>
</protein>
<dbReference type="Pfam" id="PF05426">
    <property type="entry name" value="Alginate_lyase"/>
    <property type="match status" value="1"/>
</dbReference>
<keyword evidence="2" id="KW-0456">Lyase</keyword>
<reference evidence="4 5" key="1">
    <citation type="submission" date="2020-07" db="EMBL/GenBank/DDBJ databases">
        <title>Genomic Encyclopedia of Type Strains, Phase IV (KMG-V): Genome sequencing to study the core and pangenomes of soil and plant-associated prokaryotes.</title>
        <authorList>
            <person name="Whitman W."/>
        </authorList>
    </citation>
    <scope>NUCLEOTIDE SEQUENCE [LARGE SCALE GENOMIC DNA]</scope>
    <source>
        <strain evidence="4 5">X4EP2</strain>
    </source>
</reference>
<gene>
    <name evidence="4" type="ORF">HDF17_002823</name>
</gene>
<accession>A0A7Y9TU21</accession>
<dbReference type="InterPro" id="IPR008929">
    <property type="entry name" value="Chondroitin_lyas"/>
</dbReference>
<dbReference type="SUPFAM" id="SSF48230">
    <property type="entry name" value="Chondroitin AC/alginate lyase"/>
    <property type="match status" value="1"/>
</dbReference>
<evidence type="ECO:0000313" key="4">
    <source>
        <dbReference type="EMBL" id="NYF80503.1"/>
    </source>
</evidence>
<proteinExistence type="predicted"/>
<name>A0A7Y9TU21_9BACT</name>
<evidence type="ECO:0000259" key="3">
    <source>
        <dbReference type="Pfam" id="PF05426"/>
    </source>
</evidence>
<dbReference type="GO" id="GO:0016829">
    <property type="term" value="F:lyase activity"/>
    <property type="evidence" value="ECO:0007669"/>
    <property type="project" value="UniProtKB-KW"/>
</dbReference>
<keyword evidence="1" id="KW-0732">Signal</keyword>
<comment type="caution">
    <text evidence="4">The sequence shown here is derived from an EMBL/GenBank/DDBJ whole genome shotgun (WGS) entry which is preliminary data.</text>
</comment>
<keyword evidence="5" id="KW-1185">Reference proteome</keyword>
<feature type="domain" description="Alginate lyase" evidence="3">
    <location>
        <begin position="76"/>
        <end position="316"/>
    </location>
</feature>
<dbReference type="Proteomes" id="UP000589520">
    <property type="component" value="Unassembled WGS sequence"/>
</dbReference>
<dbReference type="EMBL" id="JACCCW010000002">
    <property type="protein sequence ID" value="NYF80503.1"/>
    <property type="molecule type" value="Genomic_DNA"/>
</dbReference>